<gene>
    <name evidence="2" type="ORF">Q8F55_008207</name>
</gene>
<name>A0ABR3PWL9_9TREE</name>
<reference evidence="2 3" key="1">
    <citation type="submission" date="2023-08" db="EMBL/GenBank/DDBJ databases">
        <title>Annotated Genome Sequence of Vanrija albida AlHP1.</title>
        <authorList>
            <person name="Herzog R."/>
        </authorList>
    </citation>
    <scope>NUCLEOTIDE SEQUENCE [LARGE SCALE GENOMIC DNA]</scope>
    <source>
        <strain evidence="2 3">AlHP1</strain>
    </source>
</reference>
<keyword evidence="3" id="KW-1185">Reference proteome</keyword>
<organism evidence="2 3">
    <name type="scientific">Vanrija albida</name>
    <dbReference type="NCBI Taxonomy" id="181172"/>
    <lineage>
        <taxon>Eukaryota</taxon>
        <taxon>Fungi</taxon>
        <taxon>Dikarya</taxon>
        <taxon>Basidiomycota</taxon>
        <taxon>Agaricomycotina</taxon>
        <taxon>Tremellomycetes</taxon>
        <taxon>Trichosporonales</taxon>
        <taxon>Trichosporonaceae</taxon>
        <taxon>Vanrija</taxon>
    </lineage>
</organism>
<feature type="compositionally biased region" description="Polar residues" evidence="1">
    <location>
        <begin position="193"/>
        <end position="205"/>
    </location>
</feature>
<dbReference type="Proteomes" id="UP001565368">
    <property type="component" value="Unassembled WGS sequence"/>
</dbReference>
<feature type="region of interest" description="Disordered" evidence="1">
    <location>
        <begin position="152"/>
        <end position="224"/>
    </location>
</feature>
<evidence type="ECO:0000313" key="3">
    <source>
        <dbReference type="Proteomes" id="UP001565368"/>
    </source>
</evidence>
<proteinExistence type="predicted"/>
<evidence type="ECO:0000313" key="2">
    <source>
        <dbReference type="EMBL" id="KAL1406503.1"/>
    </source>
</evidence>
<dbReference type="GeneID" id="95989250"/>
<feature type="compositionally biased region" description="Basic residues" evidence="1">
    <location>
        <begin position="110"/>
        <end position="126"/>
    </location>
</feature>
<feature type="compositionally biased region" description="Pro residues" evidence="1">
    <location>
        <begin position="169"/>
        <end position="183"/>
    </location>
</feature>
<feature type="compositionally biased region" description="Basic and acidic residues" evidence="1">
    <location>
        <begin position="80"/>
        <end position="90"/>
    </location>
</feature>
<dbReference type="EMBL" id="JBBXJM010000006">
    <property type="protein sequence ID" value="KAL1406503.1"/>
    <property type="molecule type" value="Genomic_DNA"/>
</dbReference>
<protein>
    <submittedName>
        <fullName evidence="2">Uncharacterized protein</fullName>
    </submittedName>
</protein>
<feature type="region of interest" description="Disordered" evidence="1">
    <location>
        <begin position="21"/>
        <end position="140"/>
    </location>
</feature>
<sequence length="376" mass="41493">MPRNEPSLRPRRSMLQLFANLLDERPRGRSRSRSNPPQMATEVPPSRPGTARPPSYASVSSIPPYTPFVGVEGPRAPRRSAAEKERRAVEPPEEDAYAPHELEGGPYPAHAHRPPTHRPPAHRRSQSTHAGQQARGQYDDAVEAHDPVETLFTPVKGGGAEVRSGGPRYPAPSGPLPPVPSTPSTPRLRRSHTVQTPRTRANSEATPRHSVATPRPAPTPAQHAYDPHKRQVVLLVNDGTAMAPYWARLLTELGEAVAAAEGCWHLGIDVFFVNSANYGRGLTREKEVVKVFEGVRPTGGPVTPEILRRRIVKMVSSYGPSWSQVGDDGMRVLKLLLYVGDWCYTSDRPVTLLKRLQRSHTNSLVSNLSNLERYLE</sequence>
<evidence type="ECO:0000256" key="1">
    <source>
        <dbReference type="SAM" id="MobiDB-lite"/>
    </source>
</evidence>
<comment type="caution">
    <text evidence="2">The sequence shown here is derived from an EMBL/GenBank/DDBJ whole genome shotgun (WGS) entry which is preliminary data.</text>
</comment>
<accession>A0ABR3PWL9</accession>
<dbReference type="RefSeq" id="XP_069206447.1">
    <property type="nucleotide sequence ID" value="XM_069356606.1"/>
</dbReference>